<keyword evidence="2" id="KW-1185">Reference proteome</keyword>
<dbReference type="Proteomes" id="UP001157502">
    <property type="component" value="Chromosome 32"/>
</dbReference>
<proteinExistence type="predicted"/>
<dbReference type="EMBL" id="CM055759">
    <property type="protein sequence ID" value="KAJ7987843.1"/>
    <property type="molecule type" value="Genomic_DNA"/>
</dbReference>
<name>A0ACC2F941_DALPE</name>
<sequence>MFLPLQPPGTTGTGQAPALALETAEEQEHKEFLNRTLSGSTASVRSQPDEDSKHPSVPSDIFRPISPHSLSDSENIPRLPPPRRTHTLCRTLRRQVAVTNDSQEVLCSDGGEGEEGVLNVASLALPVSSFSSAFSSSSHLHQQPVLRLVPATPGASPQPLCPGSVHTQQPSSHHDQHTLHSSPTSPPHPLHPARLWRQEEASADQEVSLITRAGRTGSNDVIGVGLGLEIGGLQGSYPGFQGVLSEAHQGVLSEAHGPCLKQLKRFHSADTQGRSFLASKPRPLSWLDDPRRHSVEVCSSIESSPQRSTTSTSSGFVSRTDSLQVQSHTPIQNLPSPRRKKKMSPPCISVDPPDGLEPELGLHPGSIGGLGMSPSLPSRDTSCLRRRAPSSDSKDSFDLGTGEGMGQEAGVPGPKLLTLPSYSFDKTSSDH</sequence>
<organism evidence="1 2">
    <name type="scientific">Dallia pectoralis</name>
    <name type="common">Alaska blackfish</name>
    <dbReference type="NCBI Taxonomy" id="75939"/>
    <lineage>
        <taxon>Eukaryota</taxon>
        <taxon>Metazoa</taxon>
        <taxon>Chordata</taxon>
        <taxon>Craniata</taxon>
        <taxon>Vertebrata</taxon>
        <taxon>Euteleostomi</taxon>
        <taxon>Actinopterygii</taxon>
        <taxon>Neopterygii</taxon>
        <taxon>Teleostei</taxon>
        <taxon>Protacanthopterygii</taxon>
        <taxon>Esociformes</taxon>
        <taxon>Umbridae</taxon>
        <taxon>Dallia</taxon>
    </lineage>
</organism>
<reference evidence="1" key="1">
    <citation type="submission" date="2021-05" db="EMBL/GenBank/DDBJ databases">
        <authorList>
            <person name="Pan Q."/>
            <person name="Jouanno E."/>
            <person name="Zahm M."/>
            <person name="Klopp C."/>
            <person name="Cabau C."/>
            <person name="Louis A."/>
            <person name="Berthelot C."/>
            <person name="Parey E."/>
            <person name="Roest Crollius H."/>
            <person name="Montfort J."/>
            <person name="Robinson-Rechavi M."/>
            <person name="Bouchez O."/>
            <person name="Lampietro C."/>
            <person name="Lopez Roques C."/>
            <person name="Donnadieu C."/>
            <person name="Postlethwait J."/>
            <person name="Bobe J."/>
            <person name="Dillon D."/>
            <person name="Chandos A."/>
            <person name="von Hippel F."/>
            <person name="Guiguen Y."/>
        </authorList>
    </citation>
    <scope>NUCLEOTIDE SEQUENCE</scope>
    <source>
        <strain evidence="1">YG-Jan2019</strain>
    </source>
</reference>
<accession>A0ACC2F941</accession>
<evidence type="ECO:0000313" key="1">
    <source>
        <dbReference type="EMBL" id="KAJ7987843.1"/>
    </source>
</evidence>
<protein>
    <submittedName>
        <fullName evidence="1">Uncharacterized protein</fullName>
    </submittedName>
</protein>
<gene>
    <name evidence="1" type="ORF">DPEC_G00330740</name>
</gene>
<comment type="caution">
    <text evidence="1">The sequence shown here is derived from an EMBL/GenBank/DDBJ whole genome shotgun (WGS) entry which is preliminary data.</text>
</comment>
<evidence type="ECO:0000313" key="2">
    <source>
        <dbReference type="Proteomes" id="UP001157502"/>
    </source>
</evidence>